<evidence type="ECO:0000313" key="2">
    <source>
        <dbReference type="EMBL" id="GAA3995929.1"/>
    </source>
</evidence>
<evidence type="ECO:0008006" key="4">
    <source>
        <dbReference type="Google" id="ProtNLM"/>
    </source>
</evidence>
<feature type="chain" id="PRO_5045595539" description="DUF1302 domain-containing protein" evidence="1">
    <location>
        <begin position="26"/>
        <end position="514"/>
    </location>
</feature>
<keyword evidence="1" id="KW-0732">Signal</keyword>
<dbReference type="EMBL" id="BAABBP010000015">
    <property type="protein sequence ID" value="GAA3995929.1"/>
    <property type="molecule type" value="Genomic_DNA"/>
</dbReference>
<dbReference type="Proteomes" id="UP001501627">
    <property type="component" value="Unassembled WGS sequence"/>
</dbReference>
<sequence length="514" mass="55356">MKVNNKLKPIALAVAAAVYAGAGWAGETVDLGNDLKLDWKLTGTYTASQRMKDPSPKLLAGSDGDKNFKKGDMTANRLSALWESRLYKGGSGLVLSASTFYDAVYHQKNANDYGYAGKPVPFNEFTEQARRYHGGYSRILDAYAYTSFGFGEQGNATVRLGRHVVNWGEATYMANIAAAQGPFDGTKVGIAGTEVKDQVLPEDQISAAIEINPRLTLLAQLQFGYHPTIVSAPGSFMSNSNVVGPGASCTGNYTGSVCGGFSRIDDDQPSDFGQWGIGSRYRVTDETEVGLYFLNYKERNPSVDIDFGTGKYRIKYFDNVKLLGSTVSTTFGPVSAYGEYTFRDGTPVMVGVTNTPTRAKVSQLNIGGFYNIGRTAIADQVQLLGEFAATKVHSITPGVPTGYPLPPSTSNSFRTDSSLAFSGTLVLGYPGISEGWDLTVPISYSHQLRGRALQGSVGGQGERRYSVGASFVYRGNLALGVTYQGYLGSASTDARANRLWADRDQLSLTAKYTF</sequence>
<comment type="caution">
    <text evidence="2">The sequence shown here is derived from an EMBL/GenBank/DDBJ whole genome shotgun (WGS) entry which is preliminary data.</text>
</comment>
<protein>
    <recommendedName>
        <fullName evidence="4">DUF1302 domain-containing protein</fullName>
    </recommendedName>
</protein>
<evidence type="ECO:0000256" key="1">
    <source>
        <dbReference type="SAM" id="SignalP"/>
    </source>
</evidence>
<gene>
    <name evidence="2" type="ORF">GCM10022279_19490</name>
</gene>
<keyword evidence="3" id="KW-1185">Reference proteome</keyword>
<accession>A0ABP7RDI3</accession>
<evidence type="ECO:0000313" key="3">
    <source>
        <dbReference type="Proteomes" id="UP001501627"/>
    </source>
</evidence>
<organism evidence="2 3">
    <name type="scientific">Comamonas faecalis</name>
    <dbReference type="NCBI Taxonomy" id="1387849"/>
    <lineage>
        <taxon>Bacteria</taxon>
        <taxon>Pseudomonadati</taxon>
        <taxon>Pseudomonadota</taxon>
        <taxon>Betaproteobacteria</taxon>
        <taxon>Burkholderiales</taxon>
        <taxon>Comamonadaceae</taxon>
        <taxon>Comamonas</taxon>
    </lineage>
</organism>
<feature type="signal peptide" evidence="1">
    <location>
        <begin position="1"/>
        <end position="25"/>
    </location>
</feature>
<reference evidence="3" key="1">
    <citation type="journal article" date="2019" name="Int. J. Syst. Evol. Microbiol.">
        <title>The Global Catalogue of Microorganisms (GCM) 10K type strain sequencing project: providing services to taxonomists for standard genome sequencing and annotation.</title>
        <authorList>
            <consortium name="The Broad Institute Genomics Platform"/>
            <consortium name="The Broad Institute Genome Sequencing Center for Infectious Disease"/>
            <person name="Wu L."/>
            <person name="Ma J."/>
        </authorList>
    </citation>
    <scope>NUCLEOTIDE SEQUENCE [LARGE SCALE GENOMIC DNA]</scope>
    <source>
        <strain evidence="3">JCM 17561</strain>
    </source>
</reference>
<dbReference type="RefSeq" id="WP_103045124.1">
    <property type="nucleotide sequence ID" value="NZ_BAABBP010000015.1"/>
</dbReference>
<proteinExistence type="predicted"/>
<name>A0ABP7RDI3_9BURK</name>
<dbReference type="Pfam" id="PF06980">
    <property type="entry name" value="DUF1302"/>
    <property type="match status" value="1"/>
</dbReference>
<dbReference type="InterPro" id="IPR010727">
    <property type="entry name" value="DUF1302"/>
</dbReference>